<evidence type="ECO:0000256" key="1">
    <source>
        <dbReference type="SAM" id="Phobius"/>
    </source>
</evidence>
<dbReference type="Proteomes" id="UP000013085">
    <property type="component" value="Unassembled WGS sequence"/>
</dbReference>
<dbReference type="HOGENOM" id="CLU_136765_2_0_9"/>
<feature type="transmembrane region" description="Helical" evidence="1">
    <location>
        <begin position="6"/>
        <end position="32"/>
    </location>
</feature>
<evidence type="ECO:0008006" key="4">
    <source>
        <dbReference type="Google" id="ProtNLM"/>
    </source>
</evidence>
<evidence type="ECO:0000313" key="2">
    <source>
        <dbReference type="EMBL" id="ENZ13997.1"/>
    </source>
</evidence>
<dbReference type="EMBL" id="AGYR01000027">
    <property type="protein sequence ID" value="ENZ13997.1"/>
    <property type="molecule type" value="Genomic_DNA"/>
</dbReference>
<reference evidence="2 3" key="1">
    <citation type="submission" date="2013-01" db="EMBL/GenBank/DDBJ databases">
        <title>The Genome Sequence of Clostridium clostridioforme 90A8.</title>
        <authorList>
            <consortium name="The Broad Institute Genome Sequencing Platform"/>
            <person name="Earl A."/>
            <person name="Ward D."/>
            <person name="Feldgarden M."/>
            <person name="Gevers D."/>
            <person name="Courvalin P."/>
            <person name="Lambert T."/>
            <person name="Walker B."/>
            <person name="Young S.K."/>
            <person name="Zeng Q."/>
            <person name="Gargeya S."/>
            <person name="Fitzgerald M."/>
            <person name="Haas B."/>
            <person name="Abouelleil A."/>
            <person name="Alvarado L."/>
            <person name="Arachchi H.M."/>
            <person name="Berlin A.M."/>
            <person name="Chapman S.B."/>
            <person name="Dewar J."/>
            <person name="Goldberg J."/>
            <person name="Griggs A."/>
            <person name="Gujja S."/>
            <person name="Hansen M."/>
            <person name="Howarth C."/>
            <person name="Imamovic A."/>
            <person name="Larimer J."/>
            <person name="McCowan C."/>
            <person name="Murphy C."/>
            <person name="Neiman D."/>
            <person name="Pearson M."/>
            <person name="Priest M."/>
            <person name="Roberts A."/>
            <person name="Saif S."/>
            <person name="Shea T."/>
            <person name="Sisk P."/>
            <person name="Sykes S."/>
            <person name="Wortman J."/>
            <person name="Nusbaum C."/>
            <person name="Birren B."/>
        </authorList>
    </citation>
    <scope>NUCLEOTIDE SEQUENCE [LARGE SCALE GENOMIC DNA]</scope>
    <source>
        <strain evidence="2 3">90A8</strain>
    </source>
</reference>
<dbReference type="PATRIC" id="fig|999408.3.peg.2601"/>
<protein>
    <recommendedName>
        <fullName evidence="4">DUF1622 domain-containing protein</fullName>
    </recommendedName>
</protein>
<gene>
    <name evidence="2" type="ORF">HMPREF1090_02412</name>
</gene>
<dbReference type="PANTHER" id="PTHR38468:SF1">
    <property type="entry name" value="SLL0939 PROTEIN"/>
    <property type="match status" value="1"/>
</dbReference>
<dbReference type="Pfam" id="PF07784">
    <property type="entry name" value="DUF1622"/>
    <property type="match status" value="1"/>
</dbReference>
<dbReference type="PANTHER" id="PTHR38468">
    <property type="entry name" value="SLL0939 PROTEIN"/>
    <property type="match status" value="1"/>
</dbReference>
<dbReference type="RefSeq" id="WP_002595822.1">
    <property type="nucleotide sequence ID" value="NZ_KB851020.1"/>
</dbReference>
<proteinExistence type="predicted"/>
<name>A0A0E2HAB4_9FIRM</name>
<keyword evidence="1" id="KW-0472">Membrane</keyword>
<dbReference type="GeneID" id="57963082"/>
<dbReference type="InterPro" id="IPR012427">
    <property type="entry name" value="DUF1622"/>
</dbReference>
<evidence type="ECO:0000313" key="3">
    <source>
        <dbReference type="Proteomes" id="UP000013085"/>
    </source>
</evidence>
<organism evidence="2 3">
    <name type="scientific">[Clostridium] clostridioforme 90A8</name>
    <dbReference type="NCBI Taxonomy" id="999408"/>
    <lineage>
        <taxon>Bacteria</taxon>
        <taxon>Bacillati</taxon>
        <taxon>Bacillota</taxon>
        <taxon>Clostridia</taxon>
        <taxon>Lachnospirales</taxon>
        <taxon>Lachnospiraceae</taxon>
        <taxon>Enterocloster</taxon>
    </lineage>
</organism>
<keyword evidence="1" id="KW-1133">Transmembrane helix</keyword>
<feature type="transmembrane region" description="Helical" evidence="1">
    <location>
        <begin position="77"/>
        <end position="96"/>
    </location>
</feature>
<comment type="caution">
    <text evidence="2">The sequence shown here is derived from an EMBL/GenBank/DDBJ whole genome shotgun (WGS) entry which is preliminary data.</text>
</comment>
<dbReference type="AlphaFoldDB" id="A0A0E2HAB4"/>
<accession>A0A0E2HAB4</accession>
<sequence>MEHLEWLLSLAANTAIIIFEFIGVGIIIYSGLTSFLKFLRRSPDTKIYLAKGLAMGLEFKMGSEILRTVVVREWKEIGIVAGIIVLRAALTFLIHWEIKEEERTE</sequence>
<keyword evidence="1" id="KW-0812">Transmembrane</keyword>